<keyword evidence="1" id="KW-1185">Reference proteome</keyword>
<dbReference type="WBParaSite" id="nRc.2.0.1.t03702-RA">
    <property type="protein sequence ID" value="nRc.2.0.1.t03702-RA"/>
    <property type="gene ID" value="nRc.2.0.1.g03702"/>
</dbReference>
<proteinExistence type="predicted"/>
<protein>
    <submittedName>
        <fullName evidence="2">Uncharacterized protein</fullName>
    </submittedName>
</protein>
<name>A0A915HQQ8_ROMCU</name>
<dbReference type="AlphaFoldDB" id="A0A915HQQ8"/>
<evidence type="ECO:0000313" key="2">
    <source>
        <dbReference type="WBParaSite" id="nRc.2.0.1.t03702-RA"/>
    </source>
</evidence>
<dbReference type="Proteomes" id="UP000887565">
    <property type="component" value="Unplaced"/>
</dbReference>
<accession>A0A915HQQ8</accession>
<reference evidence="2" key="1">
    <citation type="submission" date="2022-11" db="UniProtKB">
        <authorList>
            <consortium name="WormBaseParasite"/>
        </authorList>
    </citation>
    <scope>IDENTIFICATION</scope>
</reference>
<sequence length="253" mass="28141">MANDAKGADKPFVKLAVDRNDSVSTVENSSLVIKVRNLFCRDSDFKSDAVVSNSENTESAEKSADVANVWLVKSWLLTISPGSIIASSALNFMLRELLDLRPANVLTAAGDEAAELTSTLGSSGVLDVAVVVVVLVLGDDLSLADSIDIEIFDAKFSSSCSYFFINCWLVVDTLFDFFLNLASMLAKVCRAANLSLNELLFCISRKINFDRIEYLRQNERQCIKMEYIWHVQQVHQLINKTSRYLEYSFHGEA</sequence>
<organism evidence="1 2">
    <name type="scientific">Romanomermis culicivorax</name>
    <name type="common">Nematode worm</name>
    <dbReference type="NCBI Taxonomy" id="13658"/>
    <lineage>
        <taxon>Eukaryota</taxon>
        <taxon>Metazoa</taxon>
        <taxon>Ecdysozoa</taxon>
        <taxon>Nematoda</taxon>
        <taxon>Enoplea</taxon>
        <taxon>Dorylaimia</taxon>
        <taxon>Mermithida</taxon>
        <taxon>Mermithoidea</taxon>
        <taxon>Mermithidae</taxon>
        <taxon>Romanomermis</taxon>
    </lineage>
</organism>
<evidence type="ECO:0000313" key="1">
    <source>
        <dbReference type="Proteomes" id="UP000887565"/>
    </source>
</evidence>